<dbReference type="AlphaFoldDB" id="A0A5C1QCS5"/>
<dbReference type="RefSeq" id="WP_149568448.1">
    <property type="nucleotide sequence ID" value="NZ_CP035807.1"/>
</dbReference>
<name>A0A5C1QCS5_9SPIO</name>
<dbReference type="KEGG" id="sper:EW093_10955"/>
<feature type="region of interest" description="Disordered" evidence="1">
    <location>
        <begin position="1"/>
        <end position="20"/>
    </location>
</feature>
<evidence type="ECO:0000313" key="3">
    <source>
        <dbReference type="EMBL" id="QEN05207.1"/>
    </source>
</evidence>
<evidence type="ECO:0000313" key="4">
    <source>
        <dbReference type="Proteomes" id="UP000323824"/>
    </source>
</evidence>
<gene>
    <name evidence="3" type="ORF">EW093_10955</name>
</gene>
<proteinExistence type="predicted"/>
<reference evidence="3 4" key="1">
    <citation type="submission" date="2019-02" db="EMBL/GenBank/DDBJ databases">
        <authorList>
            <person name="Fomenkov A."/>
            <person name="Dubinina G."/>
            <person name="Grabovich M."/>
            <person name="Vincze T."/>
            <person name="Roberts R.J."/>
        </authorList>
    </citation>
    <scope>NUCLEOTIDE SEQUENCE [LARGE SCALE GENOMIC DNA]</scope>
    <source>
        <strain evidence="3 4">P</strain>
    </source>
</reference>
<protein>
    <recommendedName>
        <fullName evidence="2">DUF6444 domain-containing protein</fullName>
    </recommendedName>
</protein>
<reference evidence="3 4" key="2">
    <citation type="submission" date="2019-09" db="EMBL/GenBank/DDBJ databases">
        <title>Complete Genome Sequence and Methylome Analysis of free living Spirochaetas.</title>
        <authorList>
            <person name="Leshcheva N."/>
            <person name="Mikheeva N."/>
        </authorList>
    </citation>
    <scope>NUCLEOTIDE SEQUENCE [LARGE SCALE GENOMIC DNA]</scope>
    <source>
        <strain evidence="3 4">P</strain>
    </source>
</reference>
<evidence type="ECO:0000259" key="2">
    <source>
        <dbReference type="Pfam" id="PF20042"/>
    </source>
</evidence>
<organism evidence="3 4">
    <name type="scientific">Thiospirochaeta perfilievii</name>
    <dbReference type="NCBI Taxonomy" id="252967"/>
    <lineage>
        <taxon>Bacteria</taxon>
        <taxon>Pseudomonadati</taxon>
        <taxon>Spirochaetota</taxon>
        <taxon>Spirochaetia</taxon>
        <taxon>Spirochaetales</taxon>
        <taxon>Spirochaetaceae</taxon>
        <taxon>Thiospirochaeta</taxon>
    </lineage>
</organism>
<dbReference type="Proteomes" id="UP000323824">
    <property type="component" value="Chromosome"/>
</dbReference>
<feature type="domain" description="DUF6444" evidence="2">
    <location>
        <begin position="27"/>
        <end position="87"/>
    </location>
</feature>
<evidence type="ECO:0000256" key="1">
    <source>
        <dbReference type="SAM" id="MobiDB-lite"/>
    </source>
</evidence>
<dbReference type="InterPro" id="IPR045618">
    <property type="entry name" value="DUF6444"/>
</dbReference>
<sequence length="98" mass="11189">MGQEKIQKVTITSEQTREAYDQGPDAVEALVFSLVDTIDVLIDKVEDQSIRIIKLEDQFNKNSRNSSKPPSTDSPFKNKDKKKKTQNPVQKRSVKVRL</sequence>
<keyword evidence="4" id="KW-1185">Reference proteome</keyword>
<dbReference type="Pfam" id="PF20042">
    <property type="entry name" value="DUF6444"/>
    <property type="match status" value="1"/>
</dbReference>
<dbReference type="EMBL" id="CP035807">
    <property type="protein sequence ID" value="QEN05207.1"/>
    <property type="molecule type" value="Genomic_DNA"/>
</dbReference>
<feature type="region of interest" description="Disordered" evidence="1">
    <location>
        <begin position="59"/>
        <end position="98"/>
    </location>
</feature>
<feature type="compositionally biased region" description="Low complexity" evidence="1">
    <location>
        <begin position="60"/>
        <end position="71"/>
    </location>
</feature>
<accession>A0A5C1QCS5</accession>